<sequence length="47" mass="5546">MTEEFLELMDAYTSQNIDRMYGLGKDSPLFQEYADLLLAERNKSWIV</sequence>
<evidence type="ECO:0000313" key="2">
    <source>
        <dbReference type="Proteomes" id="UP000006073"/>
    </source>
</evidence>
<evidence type="ECO:0000313" key="1">
    <source>
        <dbReference type="EMBL" id="EOZ98430.1"/>
    </source>
</evidence>
<dbReference type="Proteomes" id="UP000006073">
    <property type="component" value="Unassembled WGS sequence"/>
</dbReference>
<name>S2DMK2_INDAL</name>
<organism evidence="1 2">
    <name type="scientific">Indibacter alkaliphilus (strain CCUG 57479 / KCTC 22604 / LW1)</name>
    <dbReference type="NCBI Taxonomy" id="1189612"/>
    <lineage>
        <taxon>Bacteria</taxon>
        <taxon>Pseudomonadati</taxon>
        <taxon>Bacteroidota</taxon>
        <taxon>Cytophagia</taxon>
        <taxon>Cytophagales</taxon>
        <taxon>Cyclobacteriaceae</taxon>
    </lineage>
</organism>
<comment type="caution">
    <text evidence="1">The sequence shown here is derived from an EMBL/GenBank/DDBJ whole genome shotgun (WGS) entry which is preliminary data.</text>
</comment>
<dbReference type="AlphaFoldDB" id="S2DMK2"/>
<protein>
    <submittedName>
        <fullName evidence="1">Uncharacterized protein</fullName>
    </submittedName>
</protein>
<dbReference type="EMBL" id="ALWO02000023">
    <property type="protein sequence ID" value="EOZ98430.1"/>
    <property type="molecule type" value="Genomic_DNA"/>
</dbReference>
<gene>
    <name evidence="1" type="ORF">A33Q_1084</name>
</gene>
<reference evidence="1 2" key="1">
    <citation type="journal article" date="2013" name="Genome Announc.">
        <title>Draft Genome Sequence of Indibacter alkaliphilus Strain LW1T, Isolated from Lonar Lake, a Haloalkaline Lake in the Buldana District of Maharashtra, India.</title>
        <authorList>
            <person name="Singh A."/>
            <person name="Kumar Jangir P."/>
            <person name="Sharma R."/>
            <person name="Singh A."/>
            <person name="Kumar Pinnaka A."/>
            <person name="Shivaji S."/>
        </authorList>
    </citation>
    <scope>NUCLEOTIDE SEQUENCE [LARGE SCALE GENOMIC DNA]</scope>
    <source>
        <strain evidence="2">CCUG 57479 / KCTC 22604 / LW1</strain>
    </source>
</reference>
<proteinExistence type="predicted"/>
<dbReference type="RefSeq" id="WP_016254697.1">
    <property type="nucleotide sequence ID" value="NZ_ALWO02000023.1"/>
</dbReference>
<accession>S2DMK2</accession>
<keyword evidence="2" id="KW-1185">Reference proteome</keyword>
<dbReference type="STRING" id="1189612.A33Q_1084"/>